<organism evidence="1 2">
    <name type="scientific">Prorocentrum cordatum</name>
    <dbReference type="NCBI Taxonomy" id="2364126"/>
    <lineage>
        <taxon>Eukaryota</taxon>
        <taxon>Sar</taxon>
        <taxon>Alveolata</taxon>
        <taxon>Dinophyceae</taxon>
        <taxon>Prorocentrales</taxon>
        <taxon>Prorocentraceae</taxon>
        <taxon>Prorocentrum</taxon>
    </lineage>
</organism>
<sequence>MSDADVERLKGLVRGTLEANGVLGQVRAELLAEVCRAADGGQPKRTPAAAARLLQAPAGRLLAGLVREFLEFYSRGEA</sequence>
<evidence type="ECO:0000313" key="2">
    <source>
        <dbReference type="Proteomes" id="UP001189429"/>
    </source>
</evidence>
<dbReference type="Proteomes" id="UP001189429">
    <property type="component" value="Unassembled WGS sequence"/>
</dbReference>
<protein>
    <submittedName>
        <fullName evidence="1">Uncharacterized protein</fullName>
    </submittedName>
</protein>
<keyword evidence="2" id="KW-1185">Reference proteome</keyword>
<evidence type="ECO:0000313" key="1">
    <source>
        <dbReference type="EMBL" id="CAK0822930.1"/>
    </source>
</evidence>
<gene>
    <name evidence="1" type="ORF">PCOR1329_LOCUS23824</name>
</gene>
<reference evidence="1" key="1">
    <citation type="submission" date="2023-10" db="EMBL/GenBank/DDBJ databases">
        <authorList>
            <person name="Chen Y."/>
            <person name="Shah S."/>
            <person name="Dougan E. K."/>
            <person name="Thang M."/>
            <person name="Chan C."/>
        </authorList>
    </citation>
    <scope>NUCLEOTIDE SEQUENCE [LARGE SCALE GENOMIC DNA]</scope>
</reference>
<accession>A0ABN9RUP9</accession>
<name>A0ABN9RUP9_9DINO</name>
<comment type="caution">
    <text evidence="1">The sequence shown here is derived from an EMBL/GenBank/DDBJ whole genome shotgun (WGS) entry which is preliminary data.</text>
</comment>
<dbReference type="EMBL" id="CAUYUJ010008114">
    <property type="protein sequence ID" value="CAK0822930.1"/>
    <property type="molecule type" value="Genomic_DNA"/>
</dbReference>
<proteinExistence type="predicted"/>